<organism evidence="10 11">
    <name type="scientific">Acromyrmex insinuator</name>
    <dbReference type="NCBI Taxonomy" id="230686"/>
    <lineage>
        <taxon>Eukaryota</taxon>
        <taxon>Metazoa</taxon>
        <taxon>Ecdysozoa</taxon>
        <taxon>Arthropoda</taxon>
        <taxon>Hexapoda</taxon>
        <taxon>Insecta</taxon>
        <taxon>Pterygota</taxon>
        <taxon>Neoptera</taxon>
        <taxon>Endopterygota</taxon>
        <taxon>Hymenoptera</taxon>
        <taxon>Apocrita</taxon>
        <taxon>Aculeata</taxon>
        <taxon>Formicoidea</taxon>
        <taxon>Formicidae</taxon>
        <taxon>Myrmicinae</taxon>
        <taxon>Acromyrmex</taxon>
    </lineage>
</organism>
<keyword evidence="6" id="KW-0804">Transcription</keyword>
<dbReference type="InterPro" id="IPR007889">
    <property type="entry name" value="HTH_Psq"/>
</dbReference>
<proteinExistence type="predicted"/>
<comment type="caution">
    <text evidence="10">The sequence shown here is derived from an EMBL/GenBank/DDBJ whole genome shotgun (WGS) entry which is preliminary data.</text>
</comment>
<comment type="subcellular location">
    <subcellularLocation>
        <location evidence="1 7">Nucleus</location>
    </subcellularLocation>
</comment>
<evidence type="ECO:0000256" key="8">
    <source>
        <dbReference type="SAM" id="MobiDB-lite"/>
    </source>
</evidence>
<dbReference type="InterPro" id="IPR036388">
    <property type="entry name" value="WH-like_DNA-bd_sf"/>
</dbReference>
<evidence type="ECO:0000256" key="5">
    <source>
        <dbReference type="ARBA" id="ARBA00023125"/>
    </source>
</evidence>
<dbReference type="EMBL" id="JAANHZ010000504">
    <property type="protein sequence ID" value="KAG5310287.1"/>
    <property type="molecule type" value="Genomic_DNA"/>
</dbReference>
<keyword evidence="4" id="KW-0805">Transcription regulation</keyword>
<keyword evidence="3" id="KW-0597">Phosphoprotein</keyword>
<feature type="domain" description="HTH psq-type" evidence="9">
    <location>
        <begin position="30"/>
        <end position="81"/>
    </location>
</feature>
<evidence type="ECO:0000313" key="11">
    <source>
        <dbReference type="Proteomes" id="UP000667349"/>
    </source>
</evidence>
<dbReference type="Gene3D" id="1.10.10.10">
    <property type="entry name" value="Winged helix-like DNA-binding domain superfamily/Winged helix DNA-binding domain"/>
    <property type="match status" value="1"/>
</dbReference>
<feature type="compositionally biased region" description="Polar residues" evidence="8">
    <location>
        <begin position="1"/>
        <end position="21"/>
    </location>
</feature>
<dbReference type="PANTHER" id="PTHR33215">
    <property type="entry name" value="PROTEIN DISTAL ANTENNA"/>
    <property type="match status" value="1"/>
</dbReference>
<evidence type="ECO:0000256" key="7">
    <source>
        <dbReference type="PROSITE-ProRule" id="PRU00320"/>
    </source>
</evidence>
<dbReference type="InterPro" id="IPR051839">
    <property type="entry name" value="RD_transcriptional_regulator"/>
</dbReference>
<feature type="non-terminal residue" evidence="10">
    <location>
        <position position="254"/>
    </location>
</feature>
<dbReference type="InterPro" id="IPR009057">
    <property type="entry name" value="Homeodomain-like_sf"/>
</dbReference>
<accession>A0A836ED76</accession>
<dbReference type="AlphaFoldDB" id="A0A836ED76"/>
<dbReference type="PANTHER" id="PTHR33215:SF13">
    <property type="entry name" value="PROTEIN DISTAL ANTENNA"/>
    <property type="match status" value="1"/>
</dbReference>
<reference evidence="10" key="1">
    <citation type="submission" date="2020-02" db="EMBL/GenBank/DDBJ databases">
        <title>Relaxed selection underlies rapid genomic changes in the transitions from sociality to social parasitism in ants.</title>
        <authorList>
            <person name="Bi X."/>
        </authorList>
    </citation>
    <scope>NUCLEOTIDE SEQUENCE</scope>
    <source>
        <strain evidence="10">BGI-DK2013a</strain>
        <tissue evidence="10">Whole body</tissue>
    </source>
</reference>
<dbReference type="GO" id="GO:0005634">
    <property type="term" value="C:nucleus"/>
    <property type="evidence" value="ECO:0007669"/>
    <property type="project" value="UniProtKB-SubCell"/>
</dbReference>
<evidence type="ECO:0000313" key="10">
    <source>
        <dbReference type="EMBL" id="KAG5310287.1"/>
    </source>
</evidence>
<gene>
    <name evidence="10" type="primary">Dan_0</name>
    <name evidence="10" type="ORF">G6Z75_0008649</name>
</gene>
<evidence type="ECO:0000259" key="9">
    <source>
        <dbReference type="PROSITE" id="PS50960"/>
    </source>
</evidence>
<feature type="non-terminal residue" evidence="10">
    <location>
        <position position="1"/>
    </location>
</feature>
<feature type="DNA-binding region" description="H-T-H motif" evidence="7">
    <location>
        <begin position="57"/>
        <end position="77"/>
    </location>
</feature>
<dbReference type="PROSITE" id="PS50960">
    <property type="entry name" value="HTH_PSQ"/>
    <property type="match status" value="1"/>
</dbReference>
<evidence type="ECO:0000256" key="2">
    <source>
        <dbReference type="ARBA" id="ARBA00022473"/>
    </source>
</evidence>
<feature type="compositionally biased region" description="Low complexity" evidence="8">
    <location>
        <begin position="113"/>
        <end position="132"/>
    </location>
</feature>
<feature type="region of interest" description="Disordered" evidence="8">
    <location>
        <begin position="113"/>
        <end position="137"/>
    </location>
</feature>
<evidence type="ECO:0000256" key="1">
    <source>
        <dbReference type="ARBA" id="ARBA00004123"/>
    </source>
</evidence>
<dbReference type="SUPFAM" id="SSF46689">
    <property type="entry name" value="Homeodomain-like"/>
    <property type="match status" value="1"/>
</dbReference>
<evidence type="ECO:0000256" key="6">
    <source>
        <dbReference type="ARBA" id="ARBA00023163"/>
    </source>
</evidence>
<name>A0A836ED76_9HYME</name>
<protein>
    <submittedName>
        <fullName evidence="10">DAN protein</fullName>
    </submittedName>
</protein>
<keyword evidence="7" id="KW-0539">Nucleus</keyword>
<keyword evidence="5 7" id="KW-0238">DNA-binding</keyword>
<dbReference type="GO" id="GO:0003677">
    <property type="term" value="F:DNA binding"/>
    <property type="evidence" value="ECO:0007669"/>
    <property type="project" value="UniProtKB-UniRule"/>
</dbReference>
<sequence length="254" mass="27569">IVSDRYNLNVSDPGPSTSSKGTMPRNISRRADKRSWRTLTPQKKIVAINRVHNGESKAAVARDIGVPESTLRGWCKAEEKILSQVNNLKSSAATLPGTSLGFEHVLTSSFDNSNNSAVGGGSSSRSTPTTQTMLGLPSTSGVIVRGEKFEAGPAHNNMAPTEAKATALATSLLNSLVKSDEYLSYPGYIYAINFLSEVARTNGMTVTNMVANTVTNTVDNNVLFNENKRKECLRIRVNHGHPETTENIRIKYRT</sequence>
<feature type="region of interest" description="Disordered" evidence="8">
    <location>
        <begin position="1"/>
        <end position="33"/>
    </location>
</feature>
<keyword evidence="2" id="KW-0217">Developmental protein</keyword>
<dbReference type="Proteomes" id="UP000667349">
    <property type="component" value="Unassembled WGS sequence"/>
</dbReference>
<evidence type="ECO:0000256" key="4">
    <source>
        <dbReference type="ARBA" id="ARBA00023015"/>
    </source>
</evidence>
<keyword evidence="11" id="KW-1185">Reference proteome</keyword>
<evidence type="ECO:0000256" key="3">
    <source>
        <dbReference type="ARBA" id="ARBA00022553"/>
    </source>
</evidence>
<dbReference type="Pfam" id="PF04218">
    <property type="entry name" value="CENP-B_N"/>
    <property type="match status" value="1"/>
</dbReference>